<name>C9ZNT6_TRYB9</name>
<organism evidence="1 2">
    <name type="scientific">Trypanosoma brucei gambiense (strain MHOM/CI/86/DAL972)</name>
    <dbReference type="NCBI Taxonomy" id="679716"/>
    <lineage>
        <taxon>Eukaryota</taxon>
        <taxon>Discoba</taxon>
        <taxon>Euglenozoa</taxon>
        <taxon>Kinetoplastea</taxon>
        <taxon>Metakinetoplastina</taxon>
        <taxon>Trypanosomatida</taxon>
        <taxon>Trypanosomatidae</taxon>
        <taxon>Trypanosoma</taxon>
    </lineage>
</organism>
<proteinExistence type="predicted"/>
<accession>C9ZNT6</accession>
<evidence type="ECO:0000313" key="1">
    <source>
        <dbReference type="EMBL" id="CBH11064.1"/>
    </source>
</evidence>
<dbReference type="EMBL" id="FN554968">
    <property type="protein sequence ID" value="CBH11064.1"/>
    <property type="molecule type" value="Genomic_DNA"/>
</dbReference>
<reference evidence="2" key="1">
    <citation type="journal article" date="2010" name="PLoS Negl. Trop. Dis.">
        <title>The genome sequence of Trypanosoma brucei gambiense, causative agent of chronic human african trypanosomiasis.</title>
        <authorList>
            <person name="Jackson A.P."/>
            <person name="Sanders M."/>
            <person name="Berry A."/>
            <person name="McQuillan J."/>
            <person name="Aslett M.A."/>
            <person name="Quail M.A."/>
            <person name="Chukualim B."/>
            <person name="Capewell P."/>
            <person name="MacLeod A."/>
            <person name="Melville S.E."/>
            <person name="Gibson W."/>
            <person name="Barry J.D."/>
            <person name="Berriman M."/>
            <person name="Hertz-Fowler C."/>
        </authorList>
    </citation>
    <scope>NUCLEOTIDE SEQUENCE [LARGE SCALE GENOMIC DNA]</scope>
    <source>
        <strain evidence="2">MHOM/CI/86/DAL972</strain>
    </source>
</reference>
<dbReference type="AlphaFoldDB" id="C9ZNT6"/>
<protein>
    <submittedName>
        <fullName evidence="1">Uncharacterized protein</fullName>
    </submittedName>
</protein>
<dbReference type="KEGG" id="tbg:TbgDal_V2020"/>
<evidence type="ECO:0000313" key="2">
    <source>
        <dbReference type="Proteomes" id="UP000002316"/>
    </source>
</evidence>
<dbReference type="RefSeq" id="XP_011773351.1">
    <property type="nucleotide sequence ID" value="XM_011775049.1"/>
</dbReference>
<gene>
    <name evidence="1" type="ORF">TbgDal_V2020</name>
</gene>
<dbReference type="GeneID" id="23861185"/>
<dbReference type="Proteomes" id="UP000002316">
    <property type="component" value="Chromosome 5"/>
</dbReference>
<sequence length="110" mass="12980">MLFHFSPPFTFFFLFPPSSQKRGEGKYPWEYNLYGEERKENELKVKWEISGCSCTHTRANASDKHIRSYAFVHFVNATKKKNKNVSSNDDNNIILYKIIMTTVGENDERY</sequence>